<accession>A0A928Q602</accession>
<dbReference type="NCBIfam" id="TIGR00278">
    <property type="entry name" value="membrane protein insertion efficiency factor YidD"/>
    <property type="match status" value="1"/>
</dbReference>
<protein>
    <recommendedName>
        <fullName evidence="2">Putative membrane protein insertion efficiency factor</fullName>
    </recommendedName>
</protein>
<reference evidence="3" key="1">
    <citation type="submission" date="2019-04" db="EMBL/GenBank/DDBJ databases">
        <title>Evolution of Biomass-Degrading Anaerobic Consortia Revealed by Metagenomics.</title>
        <authorList>
            <person name="Peng X."/>
        </authorList>
    </citation>
    <scope>NUCLEOTIDE SEQUENCE</scope>
    <source>
        <strain evidence="3">SIG551</strain>
    </source>
</reference>
<comment type="subcellular location">
    <subcellularLocation>
        <location evidence="2">Cell membrane</location>
        <topology evidence="2">Peripheral membrane protein</topology>
        <orientation evidence="2">Cytoplasmic side</orientation>
    </subcellularLocation>
</comment>
<sequence>MRRIFIAMIRGYQKWISPMKRQPSCRFVPTCSTYAIQAIERFGAIRGTLLAVWRILRCNPFHPGGYDPVPERGESLLGRLFSKGK</sequence>
<evidence type="ECO:0000256" key="2">
    <source>
        <dbReference type="HAMAP-Rule" id="MF_00386"/>
    </source>
</evidence>
<dbReference type="HAMAP" id="MF_00386">
    <property type="entry name" value="UPF0161_YidD"/>
    <property type="match status" value="1"/>
</dbReference>
<dbReference type="RefSeq" id="WP_020074588.1">
    <property type="nucleotide sequence ID" value="NZ_JBKWRC010000003.1"/>
</dbReference>
<dbReference type="AlphaFoldDB" id="A0A928Q602"/>
<dbReference type="GO" id="GO:0005886">
    <property type="term" value="C:plasma membrane"/>
    <property type="evidence" value="ECO:0007669"/>
    <property type="project" value="UniProtKB-SubCell"/>
</dbReference>
<dbReference type="Pfam" id="PF01809">
    <property type="entry name" value="YidD"/>
    <property type="match status" value="1"/>
</dbReference>
<dbReference type="InterPro" id="IPR002696">
    <property type="entry name" value="Membr_insert_effic_factor_YidD"/>
</dbReference>
<proteinExistence type="inferred from homology"/>
<dbReference type="PANTHER" id="PTHR33383">
    <property type="entry name" value="MEMBRANE PROTEIN INSERTION EFFICIENCY FACTOR-RELATED"/>
    <property type="match status" value="1"/>
</dbReference>
<keyword evidence="2" id="KW-1003">Cell membrane</keyword>
<name>A0A928Q602_9FIRM</name>
<dbReference type="PANTHER" id="PTHR33383:SF1">
    <property type="entry name" value="MEMBRANE PROTEIN INSERTION EFFICIENCY FACTOR-RELATED"/>
    <property type="match status" value="1"/>
</dbReference>
<dbReference type="SMART" id="SM01234">
    <property type="entry name" value="Haemolytic"/>
    <property type="match status" value="1"/>
</dbReference>
<evidence type="ECO:0000256" key="1">
    <source>
        <dbReference type="ARBA" id="ARBA00023136"/>
    </source>
</evidence>
<dbReference type="EMBL" id="SVNY01000007">
    <property type="protein sequence ID" value="MBE6834377.1"/>
    <property type="molecule type" value="Genomic_DNA"/>
</dbReference>
<comment type="similarity">
    <text evidence="2">Belongs to the UPF0161 family.</text>
</comment>
<keyword evidence="1 2" id="KW-0472">Membrane</keyword>
<organism evidence="3 4">
    <name type="scientific">Faecalispora sporosphaeroides</name>
    <dbReference type="NCBI Taxonomy" id="1549"/>
    <lineage>
        <taxon>Bacteria</taxon>
        <taxon>Bacillati</taxon>
        <taxon>Bacillota</taxon>
        <taxon>Clostridia</taxon>
        <taxon>Eubacteriales</taxon>
        <taxon>Oscillospiraceae</taxon>
        <taxon>Faecalispora</taxon>
    </lineage>
</organism>
<comment type="function">
    <text evidence="2">Could be involved in insertion of integral membrane proteins into the membrane.</text>
</comment>
<dbReference type="Proteomes" id="UP000754750">
    <property type="component" value="Unassembled WGS sequence"/>
</dbReference>
<comment type="caution">
    <text evidence="3">The sequence shown here is derived from an EMBL/GenBank/DDBJ whole genome shotgun (WGS) entry which is preliminary data.</text>
</comment>
<gene>
    <name evidence="3" type="primary">yidD</name>
    <name evidence="3" type="ORF">E7512_12520</name>
</gene>
<evidence type="ECO:0000313" key="4">
    <source>
        <dbReference type="Proteomes" id="UP000754750"/>
    </source>
</evidence>
<evidence type="ECO:0000313" key="3">
    <source>
        <dbReference type="EMBL" id="MBE6834377.1"/>
    </source>
</evidence>